<dbReference type="GO" id="GO:0003676">
    <property type="term" value="F:nucleic acid binding"/>
    <property type="evidence" value="ECO:0007669"/>
    <property type="project" value="InterPro"/>
</dbReference>
<dbReference type="SUPFAM" id="SSF53335">
    <property type="entry name" value="S-adenosyl-L-methionine-dependent methyltransferases"/>
    <property type="match status" value="1"/>
</dbReference>
<dbReference type="PRINTS" id="PR00507">
    <property type="entry name" value="N12N6MTFRASE"/>
</dbReference>
<dbReference type="RefSeq" id="WP_147739088.1">
    <property type="nucleotide sequence ID" value="NZ_SAXU01000001.1"/>
</dbReference>
<dbReference type="InterPro" id="IPR002052">
    <property type="entry name" value="DNA_methylase_N6_adenine_CS"/>
</dbReference>
<keyword evidence="3" id="KW-0808">Transferase</keyword>
<proteinExistence type="predicted"/>
<evidence type="ECO:0000313" key="11">
    <source>
        <dbReference type="Proteomes" id="UP000324638"/>
    </source>
</evidence>
<dbReference type="Gene3D" id="3.40.50.150">
    <property type="entry name" value="Vaccinia Virus protein VP39"/>
    <property type="match status" value="1"/>
</dbReference>
<evidence type="ECO:0000256" key="3">
    <source>
        <dbReference type="ARBA" id="ARBA00022679"/>
    </source>
</evidence>
<dbReference type="InterPro" id="IPR055573">
    <property type="entry name" value="DUF7149"/>
</dbReference>
<evidence type="ECO:0000259" key="8">
    <source>
        <dbReference type="Pfam" id="PF23653"/>
    </source>
</evidence>
<dbReference type="PANTHER" id="PTHR33841:SF1">
    <property type="entry name" value="DNA METHYLTRANSFERASE A"/>
    <property type="match status" value="1"/>
</dbReference>
<evidence type="ECO:0000256" key="2">
    <source>
        <dbReference type="ARBA" id="ARBA00022603"/>
    </source>
</evidence>
<evidence type="ECO:0000259" key="9">
    <source>
        <dbReference type="Pfam" id="PF25120"/>
    </source>
</evidence>
<feature type="domain" description="DUF7149" evidence="8">
    <location>
        <begin position="29"/>
        <end position="242"/>
    </location>
</feature>
<dbReference type="EMBL" id="SAXU01000001">
    <property type="protein sequence ID" value="TXJ21058.1"/>
    <property type="molecule type" value="Genomic_DNA"/>
</dbReference>
<reference evidence="10 11" key="1">
    <citation type="journal article" date="1992" name="Lakartidningen">
        <title>[Penicillin V and not amoxicillin is the first choice preparation in acute otitis].</title>
        <authorList>
            <person name="Kamme C."/>
            <person name="Lundgren K."/>
            <person name="Prellner K."/>
        </authorList>
    </citation>
    <scope>NUCLEOTIDE SEQUENCE [LARGE SCALE GENOMIC DNA]</scope>
    <source>
        <strain evidence="10 11">513A</strain>
    </source>
</reference>
<keyword evidence="6" id="KW-0175">Coiled coil</keyword>
<dbReference type="Pfam" id="PF25120">
    <property type="entry name" value="DUF7814"/>
    <property type="match status" value="1"/>
</dbReference>
<dbReference type="Proteomes" id="UP000324638">
    <property type="component" value="Unassembled WGS sequence"/>
</dbReference>
<evidence type="ECO:0000256" key="4">
    <source>
        <dbReference type="ARBA" id="ARBA00022691"/>
    </source>
</evidence>
<organism evidence="10 11">
    <name type="scientific">Brachyspira aalborgi</name>
    <dbReference type="NCBI Taxonomy" id="29522"/>
    <lineage>
        <taxon>Bacteria</taxon>
        <taxon>Pseudomonadati</taxon>
        <taxon>Spirochaetota</taxon>
        <taxon>Spirochaetia</taxon>
        <taxon>Brachyspirales</taxon>
        <taxon>Brachyspiraceae</taxon>
        <taxon>Brachyspira</taxon>
    </lineage>
</organism>
<dbReference type="InterPro" id="IPR011639">
    <property type="entry name" value="MethylTrfase_TaqI-like_dom"/>
</dbReference>
<protein>
    <recommendedName>
        <fullName evidence="1">site-specific DNA-methyltransferase (adenine-specific)</fullName>
        <ecNumber evidence="1">2.1.1.72</ecNumber>
    </recommendedName>
</protein>
<keyword evidence="2" id="KW-0489">Methyltransferase</keyword>
<evidence type="ECO:0000256" key="5">
    <source>
        <dbReference type="ARBA" id="ARBA00047942"/>
    </source>
</evidence>
<dbReference type="PANTHER" id="PTHR33841">
    <property type="entry name" value="DNA METHYLTRANSFERASE YEEA-RELATED"/>
    <property type="match status" value="1"/>
</dbReference>
<keyword evidence="4" id="KW-0949">S-adenosyl-L-methionine</keyword>
<dbReference type="AlphaFoldDB" id="A0A5C8D7Y5"/>
<dbReference type="InterPro" id="IPR056716">
    <property type="entry name" value="DUF7814"/>
</dbReference>
<gene>
    <name evidence="10" type="ORF">EPJ79_07980</name>
</gene>
<dbReference type="InterPro" id="IPR050953">
    <property type="entry name" value="N4_N6_ade-DNA_methylase"/>
</dbReference>
<evidence type="ECO:0000256" key="1">
    <source>
        <dbReference type="ARBA" id="ARBA00011900"/>
    </source>
</evidence>
<feature type="domain" description="DUF7814" evidence="9">
    <location>
        <begin position="244"/>
        <end position="443"/>
    </location>
</feature>
<dbReference type="GO" id="GO:0032259">
    <property type="term" value="P:methylation"/>
    <property type="evidence" value="ECO:0007669"/>
    <property type="project" value="UniProtKB-KW"/>
</dbReference>
<evidence type="ECO:0000259" key="7">
    <source>
        <dbReference type="Pfam" id="PF07669"/>
    </source>
</evidence>
<dbReference type="GO" id="GO:0009007">
    <property type="term" value="F:site-specific DNA-methyltransferase (adenine-specific) activity"/>
    <property type="evidence" value="ECO:0007669"/>
    <property type="project" value="UniProtKB-EC"/>
</dbReference>
<sequence length="1249" mass="147127">MTVRFRSPAYNHYRMKSITKEAKELLKRRDLLKSSIFSNLSNTEELNNLSEKLEIYKNGIRKAKEDKESEEHCKNILKDFLNGAFKYNCNTKGKIDLTIKYEGDIKAIIETKNYDNKTEMIKDNDYYYKSFYQSVLYYYQSRKNINKDMTVEHIIITDFENIYLFLRSDFEYLTANKQIINFFNVKKIDTNTKDFYNSSKAILEKINREVVGYKINLFEDDAEIIFKFLSPYNICSLKTNNDFNIISNTFYREIIYMMGLEETKDKKLVLNKVDNTLIKLTMDILDEDLKGEEKFETALKLNILWINRILFLKILEAQLRVFRDDNNLHILNYNEIVDYSFLYTLFFKVLAKSKERRITENKENEYYKHIPYLNSSLFEETEEEKINSITKLNNSLKMKIMSGSVLYKDRDFDKKELNFLEYILRFLNCYIFNAINDSSNINKNTIIKSSILGLVFERLNGYKDGSHFTPPAITMYMAKYSIEKAIVNKFNKFFKDANFKNIDEIKIYVDANIHKIKEQVKYILDSITIIDPACGSGHFLVACLNELIKIKSYLHVLSNDIKVDIEDDELVINYINGAEYKYNMEGGNISEIKQKIQKILFEAKKHIINNQLYGVDINPNSVNICRLRLWIELLKSSYYLENNGADKYIDLEILPNLEFKVLSANSLIELEEKEGNNNLKLAYDKTELVKNMREYFNADFETKKEIRKKVLKLLKEYSQYNTKLKDYNPFDMLKSYDFFDSEIMFGIDSFDIVIGNPPYVSNKEIKNKDMVSYKKLYGIQDDLYYYFYIKGIKLLEDKGILSYISSNSFLTIQSKKGLREILQNKHLLEIINTGNVFEHAEVEPAIVTLINEDLNNYEFNYSDNTKEDNPVSENNSIKINVDIFINSPNSIFFTPNEFNMRLYNKFVKEASVLINQKWNLIKTSRDIEKNQSALQNYRNSLKEGDITLLGLITEGGQGLATANNGKYVGIIENTKDAERVYNQRLEKIKYFNKEYNTNYDISKMKEKEIRELFDLLKEKHGRDIFGQGFIYRIVSKNEIADINNLSKDEKENGIENKKSFVPYDKGDKEGNKWYSPTVFAIDWNSNNVKFLKENSGKKGEGMPVFRNPQFYFKEGFSWNNVLNPNSEYIKARYKEISINDVASMSLYSLYENTSSKYFLVLLNSYFLFYYLRIFINNTVNLQINDVRQLPIIIPNKKQLKQAEILFDRGKDIKEKRINNLISEEQEQKELKKLQEEVDGFVCELYGIER</sequence>
<dbReference type="Pfam" id="PF07669">
    <property type="entry name" value="Eco57I"/>
    <property type="match status" value="1"/>
</dbReference>
<feature type="domain" description="Type II methyltransferase M.TaqI-like" evidence="7">
    <location>
        <begin position="610"/>
        <end position="834"/>
    </location>
</feature>
<dbReference type="PROSITE" id="PS00092">
    <property type="entry name" value="N6_MTASE"/>
    <property type="match status" value="1"/>
</dbReference>
<evidence type="ECO:0000256" key="6">
    <source>
        <dbReference type="SAM" id="Coils"/>
    </source>
</evidence>
<name>A0A5C8D7Y5_9SPIR</name>
<dbReference type="EC" id="2.1.1.72" evidence="1"/>
<comment type="catalytic activity">
    <reaction evidence="5">
        <text>a 2'-deoxyadenosine in DNA + S-adenosyl-L-methionine = an N(6)-methyl-2'-deoxyadenosine in DNA + S-adenosyl-L-homocysteine + H(+)</text>
        <dbReference type="Rhea" id="RHEA:15197"/>
        <dbReference type="Rhea" id="RHEA-COMP:12418"/>
        <dbReference type="Rhea" id="RHEA-COMP:12419"/>
        <dbReference type="ChEBI" id="CHEBI:15378"/>
        <dbReference type="ChEBI" id="CHEBI:57856"/>
        <dbReference type="ChEBI" id="CHEBI:59789"/>
        <dbReference type="ChEBI" id="CHEBI:90615"/>
        <dbReference type="ChEBI" id="CHEBI:90616"/>
        <dbReference type="EC" id="2.1.1.72"/>
    </reaction>
</comment>
<dbReference type="GO" id="GO:0006304">
    <property type="term" value="P:DNA modification"/>
    <property type="evidence" value="ECO:0007669"/>
    <property type="project" value="InterPro"/>
</dbReference>
<accession>A0A5C8D7Y5</accession>
<evidence type="ECO:0000313" key="10">
    <source>
        <dbReference type="EMBL" id="TXJ21058.1"/>
    </source>
</evidence>
<dbReference type="Pfam" id="PF23653">
    <property type="entry name" value="DUF7149"/>
    <property type="match status" value="1"/>
</dbReference>
<dbReference type="InterPro" id="IPR029063">
    <property type="entry name" value="SAM-dependent_MTases_sf"/>
</dbReference>
<comment type="caution">
    <text evidence="10">The sequence shown here is derived from an EMBL/GenBank/DDBJ whole genome shotgun (WGS) entry which is preliminary data.</text>
</comment>
<feature type="coiled-coil region" evidence="6">
    <location>
        <begin position="15"/>
        <end position="66"/>
    </location>
</feature>